<accession>A0ABQ2MEE5</accession>
<name>A0ABQ2MEE5_9ACTN</name>
<evidence type="ECO:0000313" key="3">
    <source>
        <dbReference type="EMBL" id="GGO50210.1"/>
    </source>
</evidence>
<reference evidence="4" key="1">
    <citation type="journal article" date="2019" name="Int. J. Syst. Evol. Microbiol.">
        <title>The Global Catalogue of Microorganisms (GCM) 10K type strain sequencing project: providing services to taxonomists for standard genome sequencing and annotation.</title>
        <authorList>
            <consortium name="The Broad Institute Genomics Platform"/>
            <consortium name="The Broad Institute Genome Sequencing Center for Infectious Disease"/>
            <person name="Wu L."/>
            <person name="Ma J."/>
        </authorList>
    </citation>
    <scope>NUCLEOTIDE SEQUENCE [LARGE SCALE GENOMIC DNA]</scope>
    <source>
        <strain evidence="4">CGMCC 4.7178</strain>
    </source>
</reference>
<sequence length="78" mass="8540">MRRVNADGEAALPWHVIREDGDGHRYRVGGYSTRTEAQRVADRLSGHGERAAEERPVEGNGGARYLVEPVTCASGEYA</sequence>
<dbReference type="RefSeq" id="WP_189037559.1">
    <property type="nucleotide sequence ID" value="NZ_BMMP01000008.1"/>
</dbReference>
<feature type="compositionally biased region" description="Basic and acidic residues" evidence="1">
    <location>
        <begin position="42"/>
        <end position="57"/>
    </location>
</feature>
<evidence type="ECO:0000313" key="4">
    <source>
        <dbReference type="Proteomes" id="UP000631535"/>
    </source>
</evidence>
<dbReference type="EMBL" id="BMMP01000008">
    <property type="protein sequence ID" value="GGO50210.1"/>
    <property type="molecule type" value="Genomic_DNA"/>
</dbReference>
<evidence type="ECO:0000256" key="1">
    <source>
        <dbReference type="SAM" id="MobiDB-lite"/>
    </source>
</evidence>
<dbReference type="Pfam" id="PF05036">
    <property type="entry name" value="SPOR"/>
    <property type="match status" value="1"/>
</dbReference>
<dbReference type="InterPro" id="IPR007730">
    <property type="entry name" value="SPOR-like_dom"/>
</dbReference>
<protein>
    <recommendedName>
        <fullName evidence="2">SPOR domain-containing protein</fullName>
    </recommendedName>
</protein>
<organism evidence="3 4">
    <name type="scientific">Streptomyces daqingensis</name>
    <dbReference type="NCBI Taxonomy" id="1472640"/>
    <lineage>
        <taxon>Bacteria</taxon>
        <taxon>Bacillati</taxon>
        <taxon>Actinomycetota</taxon>
        <taxon>Actinomycetes</taxon>
        <taxon>Kitasatosporales</taxon>
        <taxon>Streptomycetaceae</taxon>
        <taxon>Streptomyces</taxon>
    </lineage>
</organism>
<comment type="caution">
    <text evidence="3">The sequence shown here is derived from an EMBL/GenBank/DDBJ whole genome shotgun (WGS) entry which is preliminary data.</text>
</comment>
<proteinExistence type="predicted"/>
<gene>
    <name evidence="3" type="ORF">GCM10012287_29460</name>
</gene>
<keyword evidence="4" id="KW-1185">Reference proteome</keyword>
<dbReference type="Proteomes" id="UP000631535">
    <property type="component" value="Unassembled WGS sequence"/>
</dbReference>
<feature type="domain" description="SPOR" evidence="2">
    <location>
        <begin position="4"/>
        <end position="48"/>
    </location>
</feature>
<evidence type="ECO:0000259" key="2">
    <source>
        <dbReference type="Pfam" id="PF05036"/>
    </source>
</evidence>
<feature type="region of interest" description="Disordered" evidence="1">
    <location>
        <begin position="42"/>
        <end position="62"/>
    </location>
</feature>